<dbReference type="GeneID" id="20644563"/>
<organism evidence="2 3">
    <name type="scientific">Phytophthora sojae (strain P6497)</name>
    <name type="common">Soybean stem and root rot agent</name>
    <name type="synonym">Phytophthora megasperma f. sp. glycines</name>
    <dbReference type="NCBI Taxonomy" id="1094619"/>
    <lineage>
        <taxon>Eukaryota</taxon>
        <taxon>Sar</taxon>
        <taxon>Stramenopiles</taxon>
        <taxon>Oomycota</taxon>
        <taxon>Peronosporomycetes</taxon>
        <taxon>Peronosporales</taxon>
        <taxon>Peronosporaceae</taxon>
        <taxon>Phytophthora</taxon>
    </lineage>
</organism>
<accession>G4YJX5</accession>
<dbReference type="InParanoid" id="G4YJX5"/>
<gene>
    <name evidence="2" type="ORF">PHYSODRAFT_320949</name>
</gene>
<protein>
    <submittedName>
        <fullName evidence="2">Uncharacterized protein</fullName>
    </submittedName>
</protein>
<feature type="compositionally biased region" description="Acidic residues" evidence="1">
    <location>
        <begin position="102"/>
        <end position="131"/>
    </location>
</feature>
<dbReference type="AlphaFoldDB" id="G4YJX5"/>
<evidence type="ECO:0000313" key="2">
    <source>
        <dbReference type="EMBL" id="EGZ27107.1"/>
    </source>
</evidence>
<dbReference type="Proteomes" id="UP000002640">
    <property type="component" value="Unassembled WGS sequence"/>
</dbReference>
<reference evidence="2 3" key="1">
    <citation type="journal article" date="2006" name="Science">
        <title>Phytophthora genome sequences uncover evolutionary origins and mechanisms of pathogenesis.</title>
        <authorList>
            <person name="Tyler B.M."/>
            <person name="Tripathy S."/>
            <person name="Zhang X."/>
            <person name="Dehal P."/>
            <person name="Jiang R.H."/>
            <person name="Aerts A."/>
            <person name="Arredondo F.D."/>
            <person name="Baxter L."/>
            <person name="Bensasson D."/>
            <person name="Beynon J.L."/>
            <person name="Chapman J."/>
            <person name="Damasceno C.M."/>
            <person name="Dorrance A.E."/>
            <person name="Dou D."/>
            <person name="Dickerman A.W."/>
            <person name="Dubchak I.L."/>
            <person name="Garbelotto M."/>
            <person name="Gijzen M."/>
            <person name="Gordon S.G."/>
            <person name="Govers F."/>
            <person name="Grunwald N.J."/>
            <person name="Huang W."/>
            <person name="Ivors K.L."/>
            <person name="Jones R.W."/>
            <person name="Kamoun S."/>
            <person name="Krampis K."/>
            <person name="Lamour K.H."/>
            <person name="Lee M.K."/>
            <person name="McDonald W.H."/>
            <person name="Medina M."/>
            <person name="Meijer H.J."/>
            <person name="Nordberg E.K."/>
            <person name="Maclean D.J."/>
            <person name="Ospina-Giraldo M.D."/>
            <person name="Morris P.F."/>
            <person name="Phuntumart V."/>
            <person name="Putnam N.H."/>
            <person name="Rash S."/>
            <person name="Rose J.K."/>
            <person name="Sakihama Y."/>
            <person name="Salamov A.A."/>
            <person name="Savidor A."/>
            <person name="Scheuring C.F."/>
            <person name="Smith B.M."/>
            <person name="Sobral B.W."/>
            <person name="Terry A."/>
            <person name="Torto-Alalibo T.A."/>
            <person name="Win J."/>
            <person name="Xu Z."/>
            <person name="Zhang H."/>
            <person name="Grigoriev I.V."/>
            <person name="Rokhsar D.S."/>
            <person name="Boore J.L."/>
        </authorList>
    </citation>
    <scope>NUCLEOTIDE SEQUENCE [LARGE SCALE GENOMIC DNA]</scope>
    <source>
        <strain evidence="2 3">P6497</strain>
    </source>
</reference>
<feature type="compositionally biased region" description="Gly residues" evidence="1">
    <location>
        <begin position="68"/>
        <end position="80"/>
    </location>
</feature>
<proteinExistence type="predicted"/>
<evidence type="ECO:0000256" key="1">
    <source>
        <dbReference type="SAM" id="MobiDB-lite"/>
    </source>
</evidence>
<dbReference type="RefSeq" id="XP_009514382.1">
    <property type="nucleotide sequence ID" value="XM_009516087.1"/>
</dbReference>
<evidence type="ECO:0000313" key="3">
    <source>
        <dbReference type="Proteomes" id="UP000002640"/>
    </source>
</evidence>
<sequence>MSSVNSNCRVSSLRPVPTGSLFINFSFQSAATKSPLTTKSARHQDAPASSADAPLIPARLPSSAPPVGGAGAGAGNGGGSLDASGEAHVPARAGSPARKVDEAEETMEVDDQAGTGEDDDADEEEEEEEESAASSARNSPLRPSGQPVQHPRQSCM</sequence>
<keyword evidence="3" id="KW-1185">Reference proteome</keyword>
<dbReference type="EMBL" id="JH159151">
    <property type="protein sequence ID" value="EGZ27107.1"/>
    <property type="molecule type" value="Genomic_DNA"/>
</dbReference>
<name>G4YJX5_PHYSP</name>
<feature type="region of interest" description="Disordered" evidence="1">
    <location>
        <begin position="32"/>
        <end position="156"/>
    </location>
</feature>
<dbReference type="KEGG" id="psoj:PHYSODRAFT_320949"/>